<feature type="region of interest" description="Disordered" evidence="2">
    <location>
        <begin position="1"/>
        <end position="43"/>
    </location>
</feature>
<feature type="transmembrane region" description="Helical" evidence="3">
    <location>
        <begin position="49"/>
        <end position="74"/>
    </location>
</feature>
<feature type="compositionally biased region" description="Basic and acidic residues" evidence="2">
    <location>
        <begin position="1"/>
        <end position="39"/>
    </location>
</feature>
<evidence type="ECO:0000313" key="4">
    <source>
        <dbReference type="EMBL" id="NMM43162.1"/>
    </source>
</evidence>
<dbReference type="RefSeq" id="WP_169623461.1">
    <property type="nucleotide sequence ID" value="NZ_JABBNT010000001.1"/>
</dbReference>
<organism evidence="4 5">
    <name type="scientific">Pacificispira spongiicola</name>
    <dbReference type="NCBI Taxonomy" id="2729598"/>
    <lineage>
        <taxon>Bacteria</taxon>
        <taxon>Pseudomonadati</taxon>
        <taxon>Pseudomonadota</taxon>
        <taxon>Alphaproteobacteria</taxon>
        <taxon>Rhodospirillales</taxon>
        <taxon>Rhodospirillaceae</taxon>
        <taxon>Pacificispira</taxon>
    </lineage>
</organism>
<dbReference type="AlphaFoldDB" id="A0A7Y0HEQ8"/>
<keyword evidence="1" id="KW-0406">Ion transport</keyword>
<reference evidence="4 5" key="1">
    <citation type="submission" date="2020-04" db="EMBL/GenBank/DDBJ databases">
        <title>Rhodospirillaceae bacterium KN72 isolated from deep sea.</title>
        <authorList>
            <person name="Zhang D.-C."/>
        </authorList>
    </citation>
    <scope>NUCLEOTIDE SEQUENCE [LARGE SCALE GENOMIC DNA]</scope>
    <source>
        <strain evidence="4 5">KN72</strain>
    </source>
</reference>
<dbReference type="InterPro" id="IPR016989">
    <property type="entry name" value="Atp1_alphaprobac"/>
</dbReference>
<feature type="transmembrane region" description="Helical" evidence="3">
    <location>
        <begin position="80"/>
        <end position="101"/>
    </location>
</feature>
<feature type="region of interest" description="Disordered" evidence="2">
    <location>
        <begin position="109"/>
        <end position="128"/>
    </location>
</feature>
<comment type="function">
    <text evidence="1">A possible function for this protein is to guide the assembly of the membrane sector of the ATPase enzyme complex.</text>
</comment>
<name>A0A7Y0HEQ8_9PROT</name>
<dbReference type="PIRSF" id="PIRSF032126">
    <property type="entry name" value="F0F1_ATP_synthase_subunit_I"/>
    <property type="match status" value="1"/>
</dbReference>
<comment type="caution">
    <text evidence="4">The sequence shown here is derived from an EMBL/GenBank/DDBJ whole genome shotgun (WGS) entry which is preliminary data.</text>
</comment>
<evidence type="ECO:0000313" key="5">
    <source>
        <dbReference type="Proteomes" id="UP000539372"/>
    </source>
</evidence>
<dbReference type="GO" id="GO:0045259">
    <property type="term" value="C:proton-transporting ATP synthase complex"/>
    <property type="evidence" value="ECO:0007669"/>
    <property type="project" value="UniProtKB-UniRule"/>
</dbReference>
<evidence type="ECO:0000256" key="1">
    <source>
        <dbReference type="PIRNR" id="PIRNR032126"/>
    </source>
</evidence>
<evidence type="ECO:0000256" key="3">
    <source>
        <dbReference type="SAM" id="Phobius"/>
    </source>
</evidence>
<keyword evidence="5" id="KW-1185">Reference proteome</keyword>
<proteinExistence type="inferred from homology"/>
<evidence type="ECO:0000256" key="2">
    <source>
        <dbReference type="SAM" id="MobiDB-lite"/>
    </source>
</evidence>
<dbReference type="Pfam" id="PF09527">
    <property type="entry name" value="ATPase_gene1"/>
    <property type="match status" value="1"/>
</dbReference>
<keyword evidence="1 3" id="KW-0472">Membrane</keyword>
<keyword evidence="3" id="KW-0812">Transmembrane</keyword>
<protein>
    <recommendedName>
        <fullName evidence="1">ATP synthase protein I</fullName>
    </recommendedName>
</protein>
<comment type="similarity">
    <text evidence="1">Belongs to the bacterial AtpI family.</text>
</comment>
<keyword evidence="3" id="KW-1133">Transmembrane helix</keyword>
<keyword evidence="1" id="KW-0813">Transport</keyword>
<dbReference type="GO" id="GO:1902600">
    <property type="term" value="P:proton transmembrane transport"/>
    <property type="evidence" value="ECO:0007669"/>
    <property type="project" value="UniProtKB-KW"/>
</dbReference>
<dbReference type="Proteomes" id="UP000539372">
    <property type="component" value="Unassembled WGS sequence"/>
</dbReference>
<dbReference type="EMBL" id="JABBNT010000001">
    <property type="protein sequence ID" value="NMM43162.1"/>
    <property type="molecule type" value="Genomic_DNA"/>
</dbReference>
<gene>
    <name evidence="4" type="ORF">HH303_01645</name>
</gene>
<dbReference type="InterPro" id="IPR032820">
    <property type="entry name" value="ATPase_put"/>
</dbReference>
<sequence length="128" mass="13699">MTEGGEKPSSDDFDARLRAAKTAHEERSGRRRKSADGSEPKTGMEGLGFALRVGTELVTATAVGVAIGFGLDYWLGTKPWLMILFVFLGGGAGVTNVYRLVSGMDSGVGWRRAGTKPPKGDDDTEYKE</sequence>
<keyword evidence="1" id="KW-0375">Hydrogen ion transport</keyword>
<accession>A0A7Y0HEQ8</accession>
<feature type="compositionally biased region" description="Basic and acidic residues" evidence="2">
    <location>
        <begin position="118"/>
        <end position="128"/>
    </location>
</feature>